<comment type="caution">
    <text evidence="6">The sequence shown here is derived from an EMBL/GenBank/DDBJ whole genome shotgun (WGS) entry which is preliminary data.</text>
</comment>
<name>A0ABD5CIG3_9BURK</name>
<evidence type="ECO:0000313" key="7">
    <source>
        <dbReference type="Proteomes" id="UP001245184"/>
    </source>
</evidence>
<keyword evidence="1" id="KW-0805">Transcription regulation</keyword>
<accession>A0ABD5CIG3</accession>
<dbReference type="GO" id="GO:0006355">
    <property type="term" value="P:regulation of DNA-templated transcription"/>
    <property type="evidence" value="ECO:0007669"/>
    <property type="project" value="UniProtKB-ARBA"/>
</dbReference>
<dbReference type="InterPro" id="IPR009057">
    <property type="entry name" value="Homeodomain-like_sf"/>
</dbReference>
<dbReference type="InterPro" id="IPR020449">
    <property type="entry name" value="Tscrpt_reg_AraC-type_HTH"/>
</dbReference>
<reference evidence="6 7" key="1">
    <citation type="submission" date="2023-08" db="EMBL/GenBank/DDBJ databases">
        <title>Genome sequencing of plant associated microbes to promote plant fitness in Sorghum bicolor and Oryza sativa.</title>
        <authorList>
            <person name="Coleman-Derr D."/>
        </authorList>
    </citation>
    <scope>NUCLEOTIDE SEQUENCE [LARGE SCALE GENOMIC DNA]</scope>
    <source>
        <strain evidence="6 7">SLBN-33</strain>
    </source>
</reference>
<dbReference type="InterPro" id="IPR032783">
    <property type="entry name" value="AraC_lig"/>
</dbReference>
<dbReference type="Pfam" id="PF12852">
    <property type="entry name" value="Cupin_6"/>
    <property type="match status" value="1"/>
</dbReference>
<dbReference type="Gene3D" id="1.10.10.60">
    <property type="entry name" value="Homeodomain-like"/>
    <property type="match status" value="1"/>
</dbReference>
<sequence>MSYGMGVSVGMRGEFFNAILSQLHAQTSHMELLDRLLSLMPVTGRLDVRCHFGSPWRLDHPQSNEWEFPYHVLLRGEAVIESAAGTKGEPALRMKAGDIVLFPSGSAHTLHDGSGSPPRPAREQQKDGLTIVTNGKVREGADVLCGRFVLPAVPQQLMRDHLPGRLLVSSANADTGDGAARDAAFAASRLARVIELMREEAFEQQPGSATVVNQLSGALFALTLRCASTTDEAPRGLLALAQRQRLQPALAAMFDEPGKPWTLPTLAELCHMSRATFARHFDEAIGRSASDVLTDIRMAIAGRKLAQTGMSVAEIGEAVGYQSEAAFQRVFKRQVGMTPAKWRARSSRNEVGEASL</sequence>
<dbReference type="PANTHER" id="PTHR46796:SF7">
    <property type="entry name" value="ARAC FAMILY TRANSCRIPTIONAL REGULATOR"/>
    <property type="match status" value="1"/>
</dbReference>
<evidence type="ECO:0000256" key="2">
    <source>
        <dbReference type="ARBA" id="ARBA00023125"/>
    </source>
</evidence>
<dbReference type="Pfam" id="PF12833">
    <property type="entry name" value="HTH_18"/>
    <property type="match status" value="1"/>
</dbReference>
<evidence type="ECO:0000259" key="5">
    <source>
        <dbReference type="PROSITE" id="PS01124"/>
    </source>
</evidence>
<feature type="domain" description="HTH araC/xylS-type" evidence="5">
    <location>
        <begin position="244"/>
        <end position="345"/>
    </location>
</feature>
<dbReference type="GO" id="GO:0003677">
    <property type="term" value="F:DNA binding"/>
    <property type="evidence" value="ECO:0007669"/>
    <property type="project" value="UniProtKB-KW"/>
</dbReference>
<evidence type="ECO:0000256" key="3">
    <source>
        <dbReference type="ARBA" id="ARBA00023163"/>
    </source>
</evidence>
<proteinExistence type="predicted"/>
<protein>
    <submittedName>
        <fullName evidence="6">AraC family transcriptional activator of mtrCDE</fullName>
    </submittedName>
</protein>
<dbReference type="PROSITE" id="PS01124">
    <property type="entry name" value="HTH_ARAC_FAMILY_2"/>
    <property type="match status" value="1"/>
</dbReference>
<evidence type="ECO:0000256" key="4">
    <source>
        <dbReference type="SAM" id="MobiDB-lite"/>
    </source>
</evidence>
<keyword evidence="3" id="KW-0804">Transcription</keyword>
<dbReference type="SUPFAM" id="SSF46689">
    <property type="entry name" value="Homeodomain-like"/>
    <property type="match status" value="2"/>
</dbReference>
<dbReference type="AlphaFoldDB" id="A0ABD5CIG3"/>
<keyword evidence="2" id="KW-0238">DNA-binding</keyword>
<dbReference type="InterPro" id="IPR050204">
    <property type="entry name" value="AraC_XylS_family_regulators"/>
</dbReference>
<dbReference type="InterPro" id="IPR018060">
    <property type="entry name" value="HTH_AraC"/>
</dbReference>
<feature type="region of interest" description="Disordered" evidence="4">
    <location>
        <begin position="107"/>
        <end position="127"/>
    </location>
</feature>
<dbReference type="SMART" id="SM00342">
    <property type="entry name" value="HTH_ARAC"/>
    <property type="match status" value="1"/>
</dbReference>
<dbReference type="Proteomes" id="UP001245184">
    <property type="component" value="Unassembled WGS sequence"/>
</dbReference>
<dbReference type="PANTHER" id="PTHR46796">
    <property type="entry name" value="HTH-TYPE TRANSCRIPTIONAL ACTIVATOR RHAS-RELATED"/>
    <property type="match status" value="1"/>
</dbReference>
<evidence type="ECO:0000313" key="6">
    <source>
        <dbReference type="EMBL" id="MDR6204999.1"/>
    </source>
</evidence>
<dbReference type="EMBL" id="JAVIZN010000002">
    <property type="protein sequence ID" value="MDR6204999.1"/>
    <property type="molecule type" value="Genomic_DNA"/>
</dbReference>
<gene>
    <name evidence="6" type="ORF">QF025_003719</name>
</gene>
<evidence type="ECO:0000256" key="1">
    <source>
        <dbReference type="ARBA" id="ARBA00023015"/>
    </source>
</evidence>
<organism evidence="6 7">
    <name type="scientific">Paraburkholderia graminis</name>
    <dbReference type="NCBI Taxonomy" id="60548"/>
    <lineage>
        <taxon>Bacteria</taxon>
        <taxon>Pseudomonadati</taxon>
        <taxon>Pseudomonadota</taxon>
        <taxon>Betaproteobacteria</taxon>
        <taxon>Burkholderiales</taxon>
        <taxon>Burkholderiaceae</taxon>
        <taxon>Paraburkholderia</taxon>
    </lineage>
</organism>
<dbReference type="PRINTS" id="PR00032">
    <property type="entry name" value="HTHARAC"/>
</dbReference>